<proteinExistence type="predicted"/>
<dbReference type="InterPro" id="IPR021473">
    <property type="entry name" value="DUF3126"/>
</dbReference>
<protein>
    <recommendedName>
        <fullName evidence="2">DUF3126 domain-containing protein</fullName>
    </recommendedName>
</protein>
<dbReference type="Pfam" id="PF11324">
    <property type="entry name" value="DUF3126"/>
    <property type="match status" value="1"/>
</dbReference>
<evidence type="ECO:0000313" key="1">
    <source>
        <dbReference type="EMBL" id="PCI98200.1"/>
    </source>
</evidence>
<dbReference type="AlphaFoldDB" id="A0A2A4YU83"/>
<dbReference type="EMBL" id="NVUS01000023">
    <property type="protein sequence ID" value="PCI98200.1"/>
    <property type="molecule type" value="Genomic_DNA"/>
</dbReference>
<evidence type="ECO:0008006" key="2">
    <source>
        <dbReference type="Google" id="ProtNLM"/>
    </source>
</evidence>
<gene>
    <name evidence="1" type="ORF">COB13_14195</name>
</gene>
<reference key="1">
    <citation type="submission" date="2017-08" db="EMBL/GenBank/DDBJ databases">
        <title>A dynamic microbial community with high functional redundancy inhabits the cold, oxic subseafloor aquifer.</title>
        <authorList>
            <person name="Tully B.J."/>
            <person name="Wheat C.G."/>
            <person name="Glazer B.T."/>
            <person name="Huber J.A."/>
        </authorList>
    </citation>
    <scope>NUCLEOTIDE SEQUENCE [LARGE SCALE GENOMIC DNA]</scope>
</reference>
<organism evidence="1">
    <name type="scientific">OCS116 cluster bacterium</name>
    <dbReference type="NCBI Taxonomy" id="2030921"/>
    <lineage>
        <taxon>Bacteria</taxon>
        <taxon>Pseudomonadati</taxon>
        <taxon>Pseudomonadota</taxon>
        <taxon>Alphaproteobacteria</taxon>
        <taxon>OCS116 cluster</taxon>
    </lineage>
</organism>
<name>A0A2A4YU83_9PROT</name>
<accession>A0A2A4YU83</accession>
<sequence>MNSTEVTKLQNYLQKLFDNQNIQVKIRPNQTDSVEVYMKDEYIGLIYKDEDEGEVSYDFQMAILDFDLQ</sequence>
<reference evidence="1" key="2">
    <citation type="journal article" date="2018" name="ISME J.">
        <title>A dynamic microbial community with high functional redundancy inhabits the cold, oxic subseafloor aquifer.</title>
        <authorList>
            <person name="Tully B.J."/>
            <person name="Wheat C.G."/>
            <person name="Glazer B.T."/>
            <person name="Huber J.A."/>
        </authorList>
    </citation>
    <scope>NUCLEOTIDE SEQUENCE</scope>
    <source>
        <strain evidence="1">NORP83</strain>
    </source>
</reference>
<comment type="caution">
    <text evidence="1">The sequence shown here is derived from an EMBL/GenBank/DDBJ whole genome shotgun (WGS) entry which is preliminary data.</text>
</comment>